<evidence type="ECO:0000256" key="4">
    <source>
        <dbReference type="ARBA" id="ARBA00022692"/>
    </source>
</evidence>
<comment type="similarity">
    <text evidence="8 9">Belongs to the ZipA family.</text>
</comment>
<dbReference type="InterPro" id="IPR011919">
    <property type="entry name" value="Cell_div_ZipA"/>
</dbReference>
<evidence type="ECO:0000256" key="8">
    <source>
        <dbReference type="HAMAP-Rule" id="MF_00509"/>
    </source>
</evidence>
<dbReference type="RefSeq" id="WP_068376182.1">
    <property type="nucleotide sequence ID" value="NZ_LSNE01000005.1"/>
</dbReference>
<dbReference type="GO" id="GO:0043093">
    <property type="term" value="P:FtsZ-dependent cytokinesis"/>
    <property type="evidence" value="ECO:0007669"/>
    <property type="project" value="UniProtKB-UniRule"/>
</dbReference>
<accession>A0A136A1P5</accession>
<keyword evidence="6 8" id="KW-0472">Membrane</keyword>
<comment type="function">
    <text evidence="8 9">Essential cell division protein that stabilizes the FtsZ protofilaments by cross-linking them and that serves as a cytoplasmic membrane anchor for the Z ring. Also required for the recruitment to the septal ring of downstream cell division proteins.</text>
</comment>
<feature type="compositionally biased region" description="Basic and acidic residues" evidence="10">
    <location>
        <begin position="81"/>
        <end position="96"/>
    </location>
</feature>
<evidence type="ECO:0000256" key="6">
    <source>
        <dbReference type="ARBA" id="ARBA00023136"/>
    </source>
</evidence>
<feature type="compositionally biased region" description="Acidic residues" evidence="10">
    <location>
        <begin position="57"/>
        <end position="67"/>
    </location>
</feature>
<comment type="caution">
    <text evidence="12">The sequence shown here is derived from an EMBL/GenBank/DDBJ whole genome shotgun (WGS) entry which is preliminary data.</text>
</comment>
<dbReference type="Gene3D" id="3.30.1400.10">
    <property type="entry name" value="ZipA, C-terminal FtsZ-binding domain"/>
    <property type="match status" value="1"/>
</dbReference>
<evidence type="ECO:0000256" key="10">
    <source>
        <dbReference type="SAM" id="MobiDB-lite"/>
    </source>
</evidence>
<dbReference type="EMBL" id="LSNE01000005">
    <property type="protein sequence ID" value="KXI29123.1"/>
    <property type="molecule type" value="Genomic_DNA"/>
</dbReference>
<dbReference type="STRING" id="1799789.AX660_13260"/>
<feature type="domain" description="ZipA C-terminal FtsZ-binding" evidence="11">
    <location>
        <begin position="322"/>
        <end position="452"/>
    </location>
</feature>
<feature type="region of interest" description="Disordered" evidence="10">
    <location>
        <begin position="123"/>
        <end position="168"/>
    </location>
</feature>
<keyword evidence="1 8" id="KW-1003">Cell membrane</keyword>
<feature type="compositionally biased region" description="Polar residues" evidence="10">
    <location>
        <begin position="185"/>
        <end position="202"/>
    </location>
</feature>
<sequence>MEDDVFRWVLLALGSLIIAAVAMHGIWTSRKNSKKKADKNASSRSARKQQFQPGGWQEEEWQNDEQDEHVANASVLDDDFDIKIDFNNDESGDRKTQKTQPALRPGEFDDLGIGAVRVVGNNPAAKPFKAPNTETQVDELPSLADFEPSEKLKTPESKPASSGKVYASVVSQPKPEYAAKLANPAANSKSTVSSLNKTSDSYQAPEPPPFLLKTEDKPVEVKNEVDLDALKQSAKESESANQVKHVTPEKTPDKALDKTVEKVSLAEQARNLVLGKKADQAGRKRREPKIADDQMRIDFDDEAATSAPKTEAAAKAKPADVPQEVLVLNVKTAENAPIQGAALLPMLLTLGFKFGDQDIFHRHVNSNGKGPVLFSLANMFKPGNFDIDNLENFTTQGISLFMILPIEGDPHQVFNMMHNAARKIADEFAAQVYDGRRALLTKQSLQQYVEKIREFERKRMVNR</sequence>
<evidence type="ECO:0000256" key="5">
    <source>
        <dbReference type="ARBA" id="ARBA00022989"/>
    </source>
</evidence>
<keyword evidence="2 8" id="KW-0997">Cell inner membrane</keyword>
<name>A0A136A1P5_9ALTE</name>
<dbReference type="NCBIfam" id="TIGR02205">
    <property type="entry name" value="septum_zipA"/>
    <property type="match status" value="1"/>
</dbReference>
<evidence type="ECO:0000256" key="1">
    <source>
        <dbReference type="ARBA" id="ARBA00022475"/>
    </source>
</evidence>
<dbReference type="InterPro" id="IPR007449">
    <property type="entry name" value="ZipA_FtsZ-bd_C"/>
</dbReference>
<protein>
    <recommendedName>
        <fullName evidence="8 9">Cell division protein ZipA</fullName>
    </recommendedName>
</protein>
<keyword evidence="5 8" id="KW-1133">Transmembrane helix</keyword>
<evidence type="ECO:0000256" key="9">
    <source>
        <dbReference type="RuleBase" id="RU003612"/>
    </source>
</evidence>
<feature type="region of interest" description="Disordered" evidence="10">
    <location>
        <begin position="29"/>
        <end position="109"/>
    </location>
</feature>
<feature type="compositionally biased region" description="Basic and acidic residues" evidence="10">
    <location>
        <begin position="246"/>
        <end position="256"/>
    </location>
</feature>
<dbReference type="Proteomes" id="UP000070299">
    <property type="component" value="Unassembled WGS sequence"/>
</dbReference>
<evidence type="ECO:0000256" key="2">
    <source>
        <dbReference type="ARBA" id="ARBA00022519"/>
    </source>
</evidence>
<keyword evidence="4 8" id="KW-0812">Transmembrane</keyword>
<evidence type="ECO:0000256" key="3">
    <source>
        <dbReference type="ARBA" id="ARBA00022618"/>
    </source>
</evidence>
<dbReference type="PANTHER" id="PTHR38685">
    <property type="entry name" value="CELL DIVISION PROTEIN ZIPA"/>
    <property type="match status" value="1"/>
</dbReference>
<dbReference type="SUPFAM" id="SSF64383">
    <property type="entry name" value="Cell-division protein ZipA, C-terminal domain"/>
    <property type="match status" value="1"/>
</dbReference>
<dbReference type="PANTHER" id="PTHR38685:SF1">
    <property type="entry name" value="CELL DIVISION PROTEIN ZIPA"/>
    <property type="match status" value="1"/>
</dbReference>
<dbReference type="SMART" id="SM00771">
    <property type="entry name" value="ZipA_C"/>
    <property type="match status" value="1"/>
</dbReference>
<evidence type="ECO:0000313" key="13">
    <source>
        <dbReference type="Proteomes" id="UP000070299"/>
    </source>
</evidence>
<feature type="transmembrane region" description="Helical" evidence="8">
    <location>
        <begin position="6"/>
        <end position="27"/>
    </location>
</feature>
<evidence type="ECO:0000313" key="12">
    <source>
        <dbReference type="EMBL" id="KXI29123.1"/>
    </source>
</evidence>
<dbReference type="GO" id="GO:0005886">
    <property type="term" value="C:plasma membrane"/>
    <property type="evidence" value="ECO:0007669"/>
    <property type="project" value="UniProtKB-SubCell"/>
</dbReference>
<comment type="subunit">
    <text evidence="8">Interacts with FtsZ via their C-terminal domains.</text>
</comment>
<organism evidence="12 13">
    <name type="scientific">Paraglaciecola hydrolytica</name>
    <dbReference type="NCBI Taxonomy" id="1799789"/>
    <lineage>
        <taxon>Bacteria</taxon>
        <taxon>Pseudomonadati</taxon>
        <taxon>Pseudomonadota</taxon>
        <taxon>Gammaproteobacteria</taxon>
        <taxon>Alteromonadales</taxon>
        <taxon>Alteromonadaceae</taxon>
        <taxon>Paraglaciecola</taxon>
    </lineage>
</organism>
<feature type="region of interest" description="Disordered" evidence="10">
    <location>
        <begin position="180"/>
        <end position="218"/>
    </location>
</feature>
<dbReference type="AlphaFoldDB" id="A0A136A1P5"/>
<keyword evidence="13" id="KW-1185">Reference proteome</keyword>
<dbReference type="Pfam" id="PF04354">
    <property type="entry name" value="ZipA_C"/>
    <property type="match status" value="1"/>
</dbReference>
<gene>
    <name evidence="8" type="primary">zipA</name>
    <name evidence="12" type="ORF">AX660_13260</name>
</gene>
<evidence type="ECO:0000259" key="11">
    <source>
        <dbReference type="SMART" id="SM00771"/>
    </source>
</evidence>
<evidence type="ECO:0000256" key="7">
    <source>
        <dbReference type="ARBA" id="ARBA00023306"/>
    </source>
</evidence>
<feature type="region of interest" description="Disordered" evidence="10">
    <location>
        <begin position="231"/>
        <end position="256"/>
    </location>
</feature>
<comment type="subcellular location">
    <subcellularLocation>
        <location evidence="8">Cell inner membrane</location>
        <topology evidence="8">Single-pass type I membrane protein</topology>
    </subcellularLocation>
    <text evidence="8">Localizes to the Z ring in an FtsZ-dependent manner.</text>
</comment>
<dbReference type="InterPro" id="IPR036765">
    <property type="entry name" value="ZipA_FtsZ-bd_C_sf"/>
</dbReference>
<keyword evidence="3 8" id="KW-0132">Cell division</keyword>
<dbReference type="GO" id="GO:0000917">
    <property type="term" value="P:division septum assembly"/>
    <property type="evidence" value="ECO:0007669"/>
    <property type="project" value="TreeGrafter"/>
</dbReference>
<dbReference type="GO" id="GO:0032153">
    <property type="term" value="C:cell division site"/>
    <property type="evidence" value="ECO:0007669"/>
    <property type="project" value="UniProtKB-UniRule"/>
</dbReference>
<dbReference type="OrthoDB" id="7054914at2"/>
<reference evidence="13" key="1">
    <citation type="submission" date="2016-02" db="EMBL/GenBank/DDBJ databases">
        <authorList>
            <person name="Schultz-Johansen M."/>
            <person name="Glaring M.A."/>
            <person name="Bech P.K."/>
            <person name="Stougaard P."/>
        </authorList>
    </citation>
    <scope>NUCLEOTIDE SEQUENCE [LARGE SCALE GENOMIC DNA]</scope>
    <source>
        <strain evidence="13">S66</strain>
    </source>
</reference>
<proteinExistence type="inferred from homology"/>
<dbReference type="HAMAP" id="MF_00509">
    <property type="entry name" value="ZipA"/>
    <property type="match status" value="1"/>
</dbReference>
<keyword evidence="7 8" id="KW-0131">Cell cycle</keyword>